<comment type="caution">
    <text evidence="6">The sequence shown here is derived from an EMBL/GenBank/DDBJ whole genome shotgun (WGS) entry which is preliminary data.</text>
</comment>
<dbReference type="PANTHER" id="PTHR30136:SF24">
    <property type="entry name" value="HTH-TYPE TRANSCRIPTIONAL REPRESSOR ALLR"/>
    <property type="match status" value="1"/>
</dbReference>
<dbReference type="SUPFAM" id="SSF55781">
    <property type="entry name" value="GAF domain-like"/>
    <property type="match status" value="1"/>
</dbReference>
<dbReference type="SUPFAM" id="SSF46785">
    <property type="entry name" value="Winged helix' DNA-binding domain"/>
    <property type="match status" value="1"/>
</dbReference>
<dbReference type="InterPro" id="IPR005471">
    <property type="entry name" value="Tscrpt_reg_IclR_N"/>
</dbReference>
<evidence type="ECO:0000313" key="6">
    <source>
        <dbReference type="EMBL" id="MDT8902627.1"/>
    </source>
</evidence>
<dbReference type="Proteomes" id="UP001254848">
    <property type="component" value="Unassembled WGS sequence"/>
</dbReference>
<feature type="domain" description="HTH iclR-type" evidence="4">
    <location>
        <begin position="13"/>
        <end position="74"/>
    </location>
</feature>
<evidence type="ECO:0000256" key="3">
    <source>
        <dbReference type="ARBA" id="ARBA00023163"/>
    </source>
</evidence>
<organism evidence="6 7">
    <name type="scientific">Anaeroselena agilis</name>
    <dbReference type="NCBI Taxonomy" id="3063788"/>
    <lineage>
        <taxon>Bacteria</taxon>
        <taxon>Bacillati</taxon>
        <taxon>Bacillota</taxon>
        <taxon>Negativicutes</taxon>
        <taxon>Acetonemataceae</taxon>
        <taxon>Anaeroselena</taxon>
    </lineage>
</organism>
<dbReference type="InterPro" id="IPR050707">
    <property type="entry name" value="HTH_MetabolicPath_Reg"/>
</dbReference>
<keyword evidence="7" id="KW-1185">Reference proteome</keyword>
<keyword evidence="3" id="KW-0804">Transcription</keyword>
<name>A0ABU3P1X5_9FIRM</name>
<gene>
    <name evidence="6" type="ORF">Q4T40_15365</name>
</gene>
<sequence length="260" mass="29349">MEVKKSEEAKYQIQALVKGLHVLECFKDSDEFGVTDLGQIVGLPESSVQRIVNTIELMGYLYQNPETRKYRLSPKMLQVFGKCGNFVRWREQARKHMLVINDEFGEGVNLAVRDRDKCSYIELVESKHLLRPNFTLDDSYPLYCTSLGRSLLCDLSDETIKSILPKVLEPLTPLTTVDMQKVLGKIKEIKQNHYSVDDEEFYLGLCCVGGPVFGVGNKVVASISVTAPKVRMTPDVIERIIPAVVDAAQKIGDDFRRIFG</sequence>
<dbReference type="PROSITE" id="PS51078">
    <property type="entry name" value="ICLR_ED"/>
    <property type="match status" value="1"/>
</dbReference>
<dbReference type="EMBL" id="JAUOZS010000001">
    <property type="protein sequence ID" value="MDT8902627.1"/>
    <property type="molecule type" value="Genomic_DNA"/>
</dbReference>
<dbReference type="Gene3D" id="1.10.10.10">
    <property type="entry name" value="Winged helix-like DNA-binding domain superfamily/Winged helix DNA-binding domain"/>
    <property type="match status" value="1"/>
</dbReference>
<protein>
    <submittedName>
        <fullName evidence="6">IclR family transcriptional regulator</fullName>
    </submittedName>
</protein>
<dbReference type="Pfam" id="PF01614">
    <property type="entry name" value="IclR_C"/>
    <property type="match status" value="1"/>
</dbReference>
<dbReference type="InterPro" id="IPR036390">
    <property type="entry name" value="WH_DNA-bd_sf"/>
</dbReference>
<dbReference type="Pfam" id="PF09339">
    <property type="entry name" value="HTH_IclR"/>
    <property type="match status" value="1"/>
</dbReference>
<reference evidence="6 7" key="1">
    <citation type="submission" date="2023-07" db="EMBL/GenBank/DDBJ databases">
        <title>The novel representative of Negativicutes class, Anaeroselena agilis gen. nov. sp. nov.</title>
        <authorList>
            <person name="Prokofeva M.I."/>
            <person name="Elcheninov A.G."/>
            <person name="Klyukina A."/>
            <person name="Kublanov I.V."/>
            <person name="Frolov E.N."/>
            <person name="Podosokorskaya O.A."/>
        </authorList>
    </citation>
    <scope>NUCLEOTIDE SEQUENCE [LARGE SCALE GENOMIC DNA]</scope>
    <source>
        <strain evidence="6 7">4137-cl</strain>
    </source>
</reference>
<feature type="domain" description="IclR-ED" evidence="5">
    <location>
        <begin position="75"/>
        <end position="257"/>
    </location>
</feature>
<dbReference type="SMART" id="SM00346">
    <property type="entry name" value="HTH_ICLR"/>
    <property type="match status" value="1"/>
</dbReference>
<keyword evidence="1" id="KW-0805">Transcription regulation</keyword>
<evidence type="ECO:0000259" key="4">
    <source>
        <dbReference type="PROSITE" id="PS51077"/>
    </source>
</evidence>
<evidence type="ECO:0000259" key="5">
    <source>
        <dbReference type="PROSITE" id="PS51078"/>
    </source>
</evidence>
<proteinExistence type="predicted"/>
<evidence type="ECO:0000313" key="7">
    <source>
        <dbReference type="Proteomes" id="UP001254848"/>
    </source>
</evidence>
<evidence type="ECO:0000256" key="2">
    <source>
        <dbReference type="ARBA" id="ARBA00023125"/>
    </source>
</evidence>
<dbReference type="InterPro" id="IPR014757">
    <property type="entry name" value="Tscrpt_reg_IclR_C"/>
</dbReference>
<accession>A0ABU3P1X5</accession>
<dbReference type="InterPro" id="IPR036388">
    <property type="entry name" value="WH-like_DNA-bd_sf"/>
</dbReference>
<dbReference type="Gene3D" id="3.30.450.40">
    <property type="match status" value="1"/>
</dbReference>
<evidence type="ECO:0000256" key="1">
    <source>
        <dbReference type="ARBA" id="ARBA00023015"/>
    </source>
</evidence>
<dbReference type="RefSeq" id="WP_413781105.1">
    <property type="nucleotide sequence ID" value="NZ_JAUOZS010000001.1"/>
</dbReference>
<dbReference type="PANTHER" id="PTHR30136">
    <property type="entry name" value="HELIX-TURN-HELIX TRANSCRIPTIONAL REGULATOR, ICLR FAMILY"/>
    <property type="match status" value="1"/>
</dbReference>
<dbReference type="PROSITE" id="PS51077">
    <property type="entry name" value="HTH_ICLR"/>
    <property type="match status" value="1"/>
</dbReference>
<dbReference type="InterPro" id="IPR029016">
    <property type="entry name" value="GAF-like_dom_sf"/>
</dbReference>
<keyword evidence="2" id="KW-0238">DNA-binding</keyword>